<accession>A0A0D7B1F9</accession>
<keyword evidence="3" id="KW-1185">Reference proteome</keyword>
<feature type="compositionally biased region" description="Basic residues" evidence="1">
    <location>
        <begin position="121"/>
        <end position="132"/>
    </location>
</feature>
<proteinExistence type="predicted"/>
<sequence length="322" mass="35833">MTNELTATYELHGDLTPGVHLELDNQHHTLGQSHNEAQGHSPASCRRHGHQDAHNITARYPAEDRLTRPLPARRPRPPTTDASTSQRSRATPSHNPAQNVTFPNTGVSWGMSENPDTMRARASRKRKVKRKATTTDTHARASTPEKKTKLNPSPRIRRVRVEDLTPGIPARPQSQEVMSNTSLSSPKFFFRLSAAQRAEFEAVNGRWGALVERVNFKKPVFISKLLFFPESRLLANLFTAFPGFERAWFFCLSESPSTFACPFCPLDPAATLSAQDDVGIMEHGTKAHNVEGKPGYSVWGIRFPACHALLLSLVLGKDDEAR</sequence>
<evidence type="ECO:0000313" key="3">
    <source>
        <dbReference type="Proteomes" id="UP000054007"/>
    </source>
</evidence>
<organism evidence="2 3">
    <name type="scientific">Cylindrobasidium torrendii FP15055 ss-10</name>
    <dbReference type="NCBI Taxonomy" id="1314674"/>
    <lineage>
        <taxon>Eukaryota</taxon>
        <taxon>Fungi</taxon>
        <taxon>Dikarya</taxon>
        <taxon>Basidiomycota</taxon>
        <taxon>Agaricomycotina</taxon>
        <taxon>Agaricomycetes</taxon>
        <taxon>Agaricomycetidae</taxon>
        <taxon>Agaricales</taxon>
        <taxon>Marasmiineae</taxon>
        <taxon>Physalacriaceae</taxon>
        <taxon>Cylindrobasidium</taxon>
    </lineage>
</organism>
<protein>
    <submittedName>
        <fullName evidence="2">Uncharacterized protein</fullName>
    </submittedName>
</protein>
<feature type="region of interest" description="Disordered" evidence="1">
    <location>
        <begin position="32"/>
        <end position="151"/>
    </location>
</feature>
<evidence type="ECO:0000256" key="1">
    <source>
        <dbReference type="SAM" id="MobiDB-lite"/>
    </source>
</evidence>
<dbReference type="Proteomes" id="UP000054007">
    <property type="component" value="Unassembled WGS sequence"/>
</dbReference>
<gene>
    <name evidence="2" type="ORF">CYLTODRAFT_445976</name>
</gene>
<reference evidence="2 3" key="1">
    <citation type="journal article" date="2015" name="Fungal Genet. Biol.">
        <title>Evolution of novel wood decay mechanisms in Agaricales revealed by the genome sequences of Fistulina hepatica and Cylindrobasidium torrendii.</title>
        <authorList>
            <person name="Floudas D."/>
            <person name="Held B.W."/>
            <person name="Riley R."/>
            <person name="Nagy L.G."/>
            <person name="Koehler G."/>
            <person name="Ransdell A.S."/>
            <person name="Younus H."/>
            <person name="Chow J."/>
            <person name="Chiniquy J."/>
            <person name="Lipzen A."/>
            <person name="Tritt A."/>
            <person name="Sun H."/>
            <person name="Haridas S."/>
            <person name="LaButti K."/>
            <person name="Ohm R.A."/>
            <person name="Kues U."/>
            <person name="Blanchette R.A."/>
            <person name="Grigoriev I.V."/>
            <person name="Minto R.E."/>
            <person name="Hibbett D.S."/>
        </authorList>
    </citation>
    <scope>NUCLEOTIDE SEQUENCE [LARGE SCALE GENOMIC DNA]</scope>
    <source>
        <strain evidence="2 3">FP15055 ss-10</strain>
    </source>
</reference>
<dbReference type="AlphaFoldDB" id="A0A0D7B1F9"/>
<name>A0A0D7B1F9_9AGAR</name>
<feature type="compositionally biased region" description="Polar residues" evidence="1">
    <location>
        <begin position="86"/>
        <end position="107"/>
    </location>
</feature>
<evidence type="ECO:0000313" key="2">
    <source>
        <dbReference type="EMBL" id="KIY64458.1"/>
    </source>
</evidence>
<feature type="compositionally biased region" description="Basic and acidic residues" evidence="1">
    <location>
        <begin position="137"/>
        <end position="148"/>
    </location>
</feature>
<dbReference type="EMBL" id="KN880634">
    <property type="protein sequence ID" value="KIY64458.1"/>
    <property type="molecule type" value="Genomic_DNA"/>
</dbReference>